<accession>A0ABP7TJ53</accession>
<dbReference type="Pfam" id="PF08241">
    <property type="entry name" value="Methyltransf_11"/>
    <property type="match status" value="1"/>
</dbReference>
<evidence type="ECO:0000313" key="6">
    <source>
        <dbReference type="EMBL" id="GAA4026987.1"/>
    </source>
</evidence>
<dbReference type="InterPro" id="IPR029063">
    <property type="entry name" value="SAM-dependent_MTases_sf"/>
</dbReference>
<feature type="transmembrane region" description="Helical" evidence="4">
    <location>
        <begin position="12"/>
        <end position="34"/>
    </location>
</feature>
<evidence type="ECO:0000256" key="3">
    <source>
        <dbReference type="ARBA" id="ARBA00022691"/>
    </source>
</evidence>
<sequence>MAGVSVRRAASYGIDAPIVLAGFGFGVLTCLLTATVTDGPVPLVGAGLLALCALVHLHTTVRGKFAVWEELLDELRPRGDEDVLDLGCGRGSVLLAAARRLDVGGTAVGVDPWRSLDQAGHDIGATKENALAEGVADRVQLRTGELARLPLLDDSFDLVLSGVAITTVAGADARALAIREAVRVLRPGGRIVLAEVGHTRQYAAALTELGMTQVRRRGLGWRMWWSGPWAPTTLVTARKP</sequence>
<reference evidence="7" key="1">
    <citation type="journal article" date="2019" name="Int. J. Syst. Evol. Microbiol.">
        <title>The Global Catalogue of Microorganisms (GCM) 10K type strain sequencing project: providing services to taxonomists for standard genome sequencing and annotation.</title>
        <authorList>
            <consortium name="The Broad Institute Genomics Platform"/>
            <consortium name="The Broad Institute Genome Sequencing Center for Infectious Disease"/>
            <person name="Wu L."/>
            <person name="Ma J."/>
        </authorList>
    </citation>
    <scope>NUCLEOTIDE SEQUENCE [LARGE SCALE GENOMIC DNA]</scope>
    <source>
        <strain evidence="7">JCM 17342</strain>
    </source>
</reference>
<evidence type="ECO:0000256" key="1">
    <source>
        <dbReference type="ARBA" id="ARBA00022603"/>
    </source>
</evidence>
<keyword evidence="4" id="KW-1133">Transmembrane helix</keyword>
<dbReference type="PANTHER" id="PTHR45277:SF1">
    <property type="entry name" value="EXPRESSED PROTEIN"/>
    <property type="match status" value="1"/>
</dbReference>
<dbReference type="InterPro" id="IPR023576">
    <property type="entry name" value="UbiE/COQ5_MeTrFase_CS"/>
</dbReference>
<evidence type="ECO:0000259" key="5">
    <source>
        <dbReference type="Pfam" id="PF08241"/>
    </source>
</evidence>
<keyword evidence="4" id="KW-0472">Membrane</keyword>
<evidence type="ECO:0000313" key="7">
    <source>
        <dbReference type="Proteomes" id="UP001501747"/>
    </source>
</evidence>
<protein>
    <submittedName>
        <fullName evidence="6">Class I SAM-dependent methyltransferase</fullName>
    </submittedName>
</protein>
<dbReference type="Proteomes" id="UP001501747">
    <property type="component" value="Unassembled WGS sequence"/>
</dbReference>
<dbReference type="PROSITE" id="PS01184">
    <property type="entry name" value="UBIE_2"/>
    <property type="match status" value="1"/>
</dbReference>
<dbReference type="GO" id="GO:0008168">
    <property type="term" value="F:methyltransferase activity"/>
    <property type="evidence" value="ECO:0007669"/>
    <property type="project" value="UniProtKB-KW"/>
</dbReference>
<dbReference type="SUPFAM" id="SSF53335">
    <property type="entry name" value="S-adenosyl-L-methionine-dependent methyltransferases"/>
    <property type="match status" value="1"/>
</dbReference>
<keyword evidence="7" id="KW-1185">Reference proteome</keyword>
<gene>
    <name evidence="6" type="ORF">GCM10022247_59920</name>
</gene>
<dbReference type="RefSeq" id="WP_344882055.1">
    <property type="nucleotide sequence ID" value="NZ_BAABAL010000019.1"/>
</dbReference>
<keyword evidence="1 6" id="KW-0489">Methyltransferase</keyword>
<keyword evidence="4" id="KW-0812">Transmembrane</keyword>
<proteinExistence type="predicted"/>
<feature type="transmembrane region" description="Helical" evidence="4">
    <location>
        <begin position="40"/>
        <end position="57"/>
    </location>
</feature>
<keyword evidence="2" id="KW-0808">Transferase</keyword>
<name>A0ABP7TJ53_9PSEU</name>
<dbReference type="InterPro" id="IPR013216">
    <property type="entry name" value="Methyltransf_11"/>
</dbReference>
<dbReference type="PANTHER" id="PTHR45277">
    <property type="entry name" value="EXPRESSED PROTEIN"/>
    <property type="match status" value="1"/>
</dbReference>
<evidence type="ECO:0000256" key="4">
    <source>
        <dbReference type="SAM" id="Phobius"/>
    </source>
</evidence>
<feature type="domain" description="Methyltransferase type 11" evidence="5">
    <location>
        <begin position="84"/>
        <end position="193"/>
    </location>
</feature>
<dbReference type="GO" id="GO:0032259">
    <property type="term" value="P:methylation"/>
    <property type="evidence" value="ECO:0007669"/>
    <property type="project" value="UniProtKB-KW"/>
</dbReference>
<keyword evidence="3" id="KW-0949">S-adenosyl-L-methionine</keyword>
<evidence type="ECO:0000256" key="2">
    <source>
        <dbReference type="ARBA" id="ARBA00022679"/>
    </source>
</evidence>
<dbReference type="EMBL" id="BAABAL010000019">
    <property type="protein sequence ID" value="GAA4026987.1"/>
    <property type="molecule type" value="Genomic_DNA"/>
</dbReference>
<dbReference type="Gene3D" id="3.40.50.150">
    <property type="entry name" value="Vaccinia Virus protein VP39"/>
    <property type="match status" value="1"/>
</dbReference>
<organism evidence="6 7">
    <name type="scientific">Allokutzneria multivorans</name>
    <dbReference type="NCBI Taxonomy" id="1142134"/>
    <lineage>
        <taxon>Bacteria</taxon>
        <taxon>Bacillati</taxon>
        <taxon>Actinomycetota</taxon>
        <taxon>Actinomycetes</taxon>
        <taxon>Pseudonocardiales</taxon>
        <taxon>Pseudonocardiaceae</taxon>
        <taxon>Allokutzneria</taxon>
    </lineage>
</organism>
<dbReference type="CDD" id="cd02440">
    <property type="entry name" value="AdoMet_MTases"/>
    <property type="match status" value="1"/>
</dbReference>
<comment type="caution">
    <text evidence="6">The sequence shown here is derived from an EMBL/GenBank/DDBJ whole genome shotgun (WGS) entry which is preliminary data.</text>
</comment>